<dbReference type="eggNOG" id="ENOG502QS00">
    <property type="taxonomic scope" value="Eukaryota"/>
</dbReference>
<evidence type="ECO:0000313" key="3">
    <source>
        <dbReference type="Proteomes" id="UP000000768"/>
    </source>
</evidence>
<protein>
    <submittedName>
        <fullName evidence="2">Uncharacterized protein</fullName>
    </submittedName>
</protein>
<proteinExistence type="predicted"/>
<dbReference type="OMA" id="DPAEWSW"/>
<dbReference type="OrthoDB" id="1929495at2759"/>
<dbReference type="AlphaFoldDB" id="A0A1B6Q671"/>
<gene>
    <name evidence="2" type="ORF">SORBI_3003G302400</name>
</gene>
<feature type="region of interest" description="Disordered" evidence="1">
    <location>
        <begin position="35"/>
        <end position="152"/>
    </location>
</feature>
<dbReference type="Proteomes" id="UP000000768">
    <property type="component" value="Chromosome 3"/>
</dbReference>
<dbReference type="EMBL" id="CM000762">
    <property type="protein sequence ID" value="KXG33413.1"/>
    <property type="molecule type" value="Genomic_DNA"/>
</dbReference>
<feature type="compositionally biased region" description="Polar residues" evidence="1">
    <location>
        <begin position="47"/>
        <end position="61"/>
    </location>
</feature>
<feature type="compositionally biased region" description="Basic and acidic residues" evidence="1">
    <location>
        <begin position="82"/>
        <end position="92"/>
    </location>
</feature>
<evidence type="ECO:0000313" key="2">
    <source>
        <dbReference type="EMBL" id="KXG33413.1"/>
    </source>
</evidence>
<organism evidence="2 3">
    <name type="scientific">Sorghum bicolor</name>
    <name type="common">Sorghum</name>
    <name type="synonym">Sorghum vulgare</name>
    <dbReference type="NCBI Taxonomy" id="4558"/>
    <lineage>
        <taxon>Eukaryota</taxon>
        <taxon>Viridiplantae</taxon>
        <taxon>Streptophyta</taxon>
        <taxon>Embryophyta</taxon>
        <taxon>Tracheophyta</taxon>
        <taxon>Spermatophyta</taxon>
        <taxon>Magnoliopsida</taxon>
        <taxon>Liliopsida</taxon>
        <taxon>Poales</taxon>
        <taxon>Poaceae</taxon>
        <taxon>PACMAD clade</taxon>
        <taxon>Panicoideae</taxon>
        <taxon>Andropogonodae</taxon>
        <taxon>Andropogoneae</taxon>
        <taxon>Sorghinae</taxon>
        <taxon>Sorghum</taxon>
    </lineage>
</organism>
<accession>A0A1B6Q671</accession>
<dbReference type="PANTHER" id="PTHR34546:SF6">
    <property type="entry name" value="OS01G0759000 PROTEIN"/>
    <property type="match status" value="1"/>
</dbReference>
<feature type="compositionally biased region" description="Pro residues" evidence="1">
    <location>
        <begin position="142"/>
        <end position="152"/>
    </location>
</feature>
<sequence length="300" mass="32522">MWYPKPVRRSRMRELSQVGAIEDFCSIAAPRTAAMESDTERAVPNLSLASSPSGHLQQQQPLRLVKSTAFKREERRKRKDRKRQERLADELARWQPLGAPPPLPAATGSTSPSRAQPDTPWPCDPPPPPDLAEADSWSWGPPAIPSPTPPQPTVEVAAAVPLHPQAVAVRSCRAFFASQIEDDEEEEENGGNAARFFSELLGSDAALRGFYEAERDKGQFLCLVCEGSGARAGKRFAGCAALVQHAGSIARTKRRLAHRVFADAVSLLLGWGAGRIAPPAADNDSDGAPDQVDHVEIELS</sequence>
<name>A0A1B6Q671_SORBI</name>
<feature type="compositionally biased region" description="Pro residues" evidence="1">
    <location>
        <begin position="119"/>
        <end position="130"/>
    </location>
</feature>
<reference evidence="3" key="2">
    <citation type="journal article" date="2018" name="Plant J.">
        <title>The Sorghum bicolor reference genome: improved assembly, gene annotations, a transcriptome atlas, and signatures of genome organization.</title>
        <authorList>
            <person name="McCormick R.F."/>
            <person name="Truong S.K."/>
            <person name="Sreedasyam A."/>
            <person name="Jenkins J."/>
            <person name="Shu S."/>
            <person name="Sims D."/>
            <person name="Kennedy M."/>
            <person name="Amirebrahimi M."/>
            <person name="Weers B.D."/>
            <person name="McKinley B."/>
            <person name="Mattison A."/>
            <person name="Morishige D.T."/>
            <person name="Grimwood J."/>
            <person name="Schmutz J."/>
            <person name="Mullet J.E."/>
        </authorList>
    </citation>
    <scope>NUCLEOTIDE SEQUENCE [LARGE SCALE GENOMIC DNA]</scope>
    <source>
        <strain evidence="3">cv. BTx623</strain>
    </source>
</reference>
<dbReference type="InParanoid" id="A0A1B6Q671"/>
<evidence type="ECO:0000256" key="1">
    <source>
        <dbReference type="SAM" id="MobiDB-lite"/>
    </source>
</evidence>
<dbReference type="PANTHER" id="PTHR34546">
    <property type="entry name" value="OS06G0153600 PROTEIN"/>
    <property type="match status" value="1"/>
</dbReference>
<reference evidence="2 3" key="1">
    <citation type="journal article" date="2009" name="Nature">
        <title>The Sorghum bicolor genome and the diversification of grasses.</title>
        <authorList>
            <person name="Paterson A.H."/>
            <person name="Bowers J.E."/>
            <person name="Bruggmann R."/>
            <person name="Dubchak I."/>
            <person name="Grimwood J."/>
            <person name="Gundlach H."/>
            <person name="Haberer G."/>
            <person name="Hellsten U."/>
            <person name="Mitros T."/>
            <person name="Poliakov A."/>
            <person name="Schmutz J."/>
            <person name="Spannagl M."/>
            <person name="Tang H."/>
            <person name="Wang X."/>
            <person name="Wicker T."/>
            <person name="Bharti A.K."/>
            <person name="Chapman J."/>
            <person name="Feltus F.A."/>
            <person name="Gowik U."/>
            <person name="Grigoriev I.V."/>
            <person name="Lyons E."/>
            <person name="Maher C.A."/>
            <person name="Martis M."/>
            <person name="Narechania A."/>
            <person name="Otillar R.P."/>
            <person name="Penning B.W."/>
            <person name="Salamov A.A."/>
            <person name="Wang Y."/>
            <person name="Zhang L."/>
            <person name="Carpita N.C."/>
            <person name="Freeling M."/>
            <person name="Gingle A.R."/>
            <person name="Hash C.T."/>
            <person name="Keller B."/>
            <person name="Klein P."/>
            <person name="Kresovich S."/>
            <person name="McCann M.C."/>
            <person name="Ming R."/>
            <person name="Peterson D.G."/>
            <person name="Mehboob-ur-Rahman"/>
            <person name="Ware D."/>
            <person name="Westhoff P."/>
            <person name="Mayer K.F."/>
            <person name="Messing J."/>
            <person name="Rokhsar D.S."/>
        </authorList>
    </citation>
    <scope>NUCLEOTIDE SEQUENCE [LARGE SCALE GENOMIC DNA]</scope>
    <source>
        <strain evidence="3">cv. BTx623</strain>
    </source>
</reference>
<dbReference type="STRING" id="4558.A0A1B6Q671"/>
<dbReference type="Gramene" id="KXG33413">
    <property type="protein sequence ID" value="KXG33413"/>
    <property type="gene ID" value="SORBI_3003G302400"/>
</dbReference>
<keyword evidence="3" id="KW-1185">Reference proteome</keyword>